<evidence type="ECO:0000313" key="2">
    <source>
        <dbReference type="EMBL" id="CAI4015907.1"/>
    </source>
</evidence>
<evidence type="ECO:0000256" key="1">
    <source>
        <dbReference type="SAM" id="MobiDB-lite"/>
    </source>
</evidence>
<dbReference type="OrthoDB" id="437042at2759"/>
<reference evidence="2" key="1">
    <citation type="submission" date="2022-10" db="EMBL/GenBank/DDBJ databases">
        <authorList>
            <person name="Chen Y."/>
            <person name="Dougan E. K."/>
            <person name="Chan C."/>
            <person name="Rhodes N."/>
            <person name="Thang M."/>
        </authorList>
    </citation>
    <scope>NUCLEOTIDE SEQUENCE</scope>
</reference>
<dbReference type="EMBL" id="CAMXCT010006557">
    <property type="protein sequence ID" value="CAI4015907.1"/>
    <property type="molecule type" value="Genomic_DNA"/>
</dbReference>
<dbReference type="Proteomes" id="UP001152797">
    <property type="component" value="Unassembled WGS sequence"/>
</dbReference>
<comment type="caution">
    <text evidence="2">The sequence shown here is derived from an EMBL/GenBank/DDBJ whole genome shotgun (WGS) entry which is preliminary data.</text>
</comment>
<dbReference type="EMBL" id="CAMXCT020006557">
    <property type="protein sequence ID" value="CAL1169282.1"/>
    <property type="molecule type" value="Genomic_DNA"/>
</dbReference>
<feature type="compositionally biased region" description="Basic and acidic residues" evidence="1">
    <location>
        <begin position="816"/>
        <end position="827"/>
    </location>
</feature>
<dbReference type="AlphaFoldDB" id="A0A9P1DSI9"/>
<protein>
    <submittedName>
        <fullName evidence="2">Uncharacterized protein</fullName>
    </submittedName>
</protein>
<accession>A0A9P1DSI9</accession>
<proteinExistence type="predicted"/>
<evidence type="ECO:0000313" key="3">
    <source>
        <dbReference type="EMBL" id="CAL1169282.1"/>
    </source>
</evidence>
<organism evidence="2">
    <name type="scientific">Cladocopium goreaui</name>
    <dbReference type="NCBI Taxonomy" id="2562237"/>
    <lineage>
        <taxon>Eukaryota</taxon>
        <taxon>Sar</taxon>
        <taxon>Alveolata</taxon>
        <taxon>Dinophyceae</taxon>
        <taxon>Suessiales</taxon>
        <taxon>Symbiodiniaceae</taxon>
        <taxon>Cladocopium</taxon>
    </lineage>
</organism>
<sequence>MPVSQQGWTRTIFKSDCSQQGWAAWCGPDFEDAMKTAGVYVSCGNLFWLNVRGMTSPKVPINSASLEKIQKTFFQKGVEKLGVEIVVGVPRNCDKDKFMQLQGNLMRISPEEVDHSLILHVAHRISSGASEEELLGWRTVFLSVSISLRCEIIETKEDAFFRQMTLRQRYIATYEACSRSTVQTIFEIAALKAAYEATHTAHLSRAELADLWVRKTYDLSDSDEAPKTAFELVDSAMKIYDRMLSDNDLFLKVHSLELKFGKKSCWRHMSTLEAVVMKCKKKEEMMWILATIEDLLLRGEASNSQFSSRSLKGGKTGGGSRGLMDEWLAKRNILLWLFADFGTHGLPSEMCMSLSKIFETHTNVREKFSTGADLSWLGQLTEVERLAIDFVKNVVFGSQHDSHLRNALKGATKPEDLLANEPFKPLLDQIHTEITKLVKAEDAEEASEEENEPLLHDILGEMIDESDESAADLLRYAKQAEEIVDQFAKIIVEQDSNSGMARVLEACATSTTGRRAVLIYDTKTAGEATAQPHVRRPQFRREHFTKVLSAFVKSRGGDQLERDDIILFFDGGRQLAPMMMSCCVRQGGDDNHGRHFDNKTRLELVVHYDEVSLRSRKTLQRGMLQTHESLHLVSNGVASVQDKPRLIYSGSSLASSIGPVKVDAVEGDNEEVWLLPKEEKDQIYGPSGKVLSGGALEGECPERPSFKDDRQMVSYHGMPRALYSELIHSFDANLMVAATDVEGKVAEACILAKRPCISICFTDFHASELRKRLIRWVWAQFQDQSSSLYNVNAQLLIKKQKAANSDESNATGSEPPAKKAKADDEAAKKREEILAKLKGLQGGMSLVDDDDDGEDE</sequence>
<evidence type="ECO:0000313" key="4">
    <source>
        <dbReference type="Proteomes" id="UP001152797"/>
    </source>
</evidence>
<gene>
    <name evidence="2" type="ORF">C1SCF055_LOCUS40706</name>
</gene>
<reference evidence="3" key="2">
    <citation type="submission" date="2024-04" db="EMBL/GenBank/DDBJ databases">
        <authorList>
            <person name="Chen Y."/>
            <person name="Shah S."/>
            <person name="Dougan E. K."/>
            <person name="Thang M."/>
            <person name="Chan C."/>
        </authorList>
    </citation>
    <scope>NUCLEOTIDE SEQUENCE [LARGE SCALE GENOMIC DNA]</scope>
</reference>
<dbReference type="EMBL" id="CAMXCT030006557">
    <property type="protein sequence ID" value="CAL4803219.1"/>
    <property type="molecule type" value="Genomic_DNA"/>
</dbReference>
<feature type="compositionally biased region" description="Polar residues" evidence="1">
    <location>
        <begin position="802"/>
        <end position="812"/>
    </location>
</feature>
<name>A0A9P1DSI9_9DINO</name>
<feature type="region of interest" description="Disordered" evidence="1">
    <location>
        <begin position="802"/>
        <end position="827"/>
    </location>
</feature>
<keyword evidence="4" id="KW-1185">Reference proteome</keyword>